<organism evidence="1 2">
    <name type="scientific">Candidatus Magnetoglobus multicellularis str. Araruama</name>
    <dbReference type="NCBI Taxonomy" id="890399"/>
    <lineage>
        <taxon>Bacteria</taxon>
        <taxon>Pseudomonadati</taxon>
        <taxon>Thermodesulfobacteriota</taxon>
        <taxon>Desulfobacteria</taxon>
        <taxon>Desulfobacterales</taxon>
        <taxon>Desulfobacteraceae</taxon>
        <taxon>Candidatus Magnetoglobus</taxon>
    </lineage>
</organism>
<gene>
    <name evidence="1" type="ORF">OMM_03292</name>
</gene>
<protein>
    <submittedName>
        <fullName evidence="1">Uncharacterized protein</fullName>
    </submittedName>
</protein>
<name>A0A1V1P6A3_9BACT</name>
<dbReference type="AlphaFoldDB" id="A0A1V1P6A3"/>
<comment type="caution">
    <text evidence="1">The sequence shown here is derived from an EMBL/GenBank/DDBJ whole genome shotgun (WGS) entry which is preliminary data.</text>
</comment>
<dbReference type="EMBL" id="ATBP01000437">
    <property type="protein sequence ID" value="ETR70361.1"/>
    <property type="molecule type" value="Genomic_DNA"/>
</dbReference>
<evidence type="ECO:0000313" key="1">
    <source>
        <dbReference type="EMBL" id="ETR70361.1"/>
    </source>
</evidence>
<accession>A0A1V1P6A3</accession>
<sequence length="86" mass="10000">MRGKDIHRYKAEFADLWLIATFPALNLNIDNYPAVKKYLESFGKRIEQTGEAGSRKKTIINGLKHRIKLDIIKNSRKKRLFGLVLE</sequence>
<proteinExistence type="predicted"/>
<dbReference type="Proteomes" id="UP000189670">
    <property type="component" value="Unassembled WGS sequence"/>
</dbReference>
<reference evidence="2" key="1">
    <citation type="submission" date="2012-11" db="EMBL/GenBank/DDBJ databases">
        <authorList>
            <person name="Lucero-Rivera Y.E."/>
            <person name="Tovar-Ramirez D."/>
        </authorList>
    </citation>
    <scope>NUCLEOTIDE SEQUENCE [LARGE SCALE GENOMIC DNA]</scope>
    <source>
        <strain evidence="2">Araruama</strain>
    </source>
</reference>
<evidence type="ECO:0000313" key="2">
    <source>
        <dbReference type="Proteomes" id="UP000189670"/>
    </source>
</evidence>